<gene>
    <name evidence="3" type="ORF">K0O64_05615</name>
</gene>
<dbReference type="Gene3D" id="2.170.150.40">
    <property type="entry name" value="Domain of unknown function (DUF427)"/>
    <property type="match status" value="2"/>
</dbReference>
<proteinExistence type="predicted"/>
<name>A0ABX8VJX8_9MYCO</name>
<dbReference type="EMBL" id="CP080333">
    <property type="protein sequence ID" value="QYL18022.1"/>
    <property type="molecule type" value="Genomic_DNA"/>
</dbReference>
<feature type="compositionally biased region" description="Polar residues" evidence="1">
    <location>
        <begin position="21"/>
        <end position="44"/>
    </location>
</feature>
<dbReference type="InterPro" id="IPR038694">
    <property type="entry name" value="DUF427_sf"/>
</dbReference>
<feature type="domain" description="DUF427" evidence="2">
    <location>
        <begin position="68"/>
        <end position="141"/>
    </location>
</feature>
<feature type="domain" description="DUF427" evidence="2">
    <location>
        <begin position="184"/>
        <end position="277"/>
    </location>
</feature>
<reference evidence="3 4" key="1">
    <citation type="submission" date="2021-07" db="EMBL/GenBank/DDBJ databases">
        <title>Whole genome sequencing of non-tuberculosis mycobacteria type-strains.</title>
        <authorList>
            <person name="Igarashi Y."/>
            <person name="Osugi A."/>
            <person name="Mitarai S."/>
        </authorList>
    </citation>
    <scope>NUCLEOTIDE SEQUENCE [LARGE SCALE GENOMIC DNA]</scope>
    <source>
        <strain evidence="3 4">JCM 16370</strain>
    </source>
</reference>
<dbReference type="Proteomes" id="UP000825367">
    <property type="component" value="Chromosome"/>
</dbReference>
<dbReference type="PANTHER" id="PTHR34310">
    <property type="entry name" value="DUF427 DOMAIN PROTEIN (AFU_ORTHOLOGUE AFUA_3G02220)"/>
    <property type="match status" value="1"/>
</dbReference>
<evidence type="ECO:0000313" key="3">
    <source>
        <dbReference type="EMBL" id="QYL18022.1"/>
    </source>
</evidence>
<feature type="region of interest" description="Disordered" evidence="1">
    <location>
        <begin position="1"/>
        <end position="60"/>
    </location>
</feature>
<accession>A0ABX8VJX8</accession>
<organism evidence="3 4">
    <name type="scientific">Mycolicibacterium pallens</name>
    <dbReference type="NCBI Taxonomy" id="370524"/>
    <lineage>
        <taxon>Bacteria</taxon>
        <taxon>Bacillati</taxon>
        <taxon>Actinomycetota</taxon>
        <taxon>Actinomycetes</taxon>
        <taxon>Mycobacteriales</taxon>
        <taxon>Mycobacteriaceae</taxon>
        <taxon>Mycolicibacterium</taxon>
    </lineage>
</organism>
<dbReference type="InterPro" id="IPR007361">
    <property type="entry name" value="DUF427"/>
</dbReference>
<dbReference type="PANTHER" id="PTHR34310:SF9">
    <property type="entry name" value="BLR5716 PROTEIN"/>
    <property type="match status" value="1"/>
</dbReference>
<keyword evidence="4" id="KW-1185">Reference proteome</keyword>
<evidence type="ECO:0000313" key="4">
    <source>
        <dbReference type="Proteomes" id="UP000825367"/>
    </source>
</evidence>
<evidence type="ECO:0000259" key="2">
    <source>
        <dbReference type="Pfam" id="PF04248"/>
    </source>
</evidence>
<dbReference type="Pfam" id="PF04248">
    <property type="entry name" value="NTP_transf_9"/>
    <property type="match status" value="2"/>
</dbReference>
<protein>
    <submittedName>
        <fullName evidence="3">DUF427 domain-containing protein</fullName>
    </submittedName>
</protein>
<sequence length="296" mass="32725">MRTAPCLTADSAVAGIHPTRRSSSWKVTGSNGKESSVSTASEQPATDYPQSAAARGRVEPSPRRVRGFLGSELVFDTTAARYVWEVPYYPQYYIPLADVRSELLRDEDHPQHVQFGASRTCTLVGGSATHPSAARVFDEGDGPVAGLVRFEWSALTWFEEDEPIYGHPRNPYARIDALRSHRHVRVELDGVVLADTHSPVLLFETGLPTRYYIDRTDVAFEHLEPSDTQTLCPYKGVTSGYWSVRVGDAVHADLAWTYNTPLAAVAPIANLVAFYNEKLDIIVDGVVLPRAHTHFS</sequence>
<evidence type="ECO:0000256" key="1">
    <source>
        <dbReference type="SAM" id="MobiDB-lite"/>
    </source>
</evidence>